<dbReference type="InterPro" id="IPR050204">
    <property type="entry name" value="AraC_XylS_family_regulators"/>
</dbReference>
<dbReference type="PANTHER" id="PTHR46796">
    <property type="entry name" value="HTH-TYPE TRANSCRIPTIONAL ACTIVATOR RHAS-RELATED"/>
    <property type="match status" value="1"/>
</dbReference>
<dbReference type="GO" id="GO:0003700">
    <property type="term" value="F:DNA-binding transcription factor activity"/>
    <property type="evidence" value="ECO:0007669"/>
    <property type="project" value="InterPro"/>
</dbReference>
<dbReference type="Pfam" id="PF14525">
    <property type="entry name" value="AraC_binding_2"/>
    <property type="match status" value="1"/>
</dbReference>
<dbReference type="InterPro" id="IPR009057">
    <property type="entry name" value="Homeodomain-like_sf"/>
</dbReference>
<dbReference type="Proteomes" id="UP000538566">
    <property type="component" value="Unassembled WGS sequence"/>
</dbReference>
<accession>A0A7W7AE14</accession>
<sequence length="244" mass="27245">MIEESSHNNFFIGCILAGKANLSQAGHVAALERGDLAILDSTRSYEIDVPSSFDALWVRVPRYRIEGRLTSTEQIMSQRINGSAGIGHLASVMLRSALKEASRISTTDANRIANSLLDLLGLSLACEFAAAPSRATGRHSTLRRIQQHIDENLDDETISLETIAAAHSLSPRYVNKLFEREGVSTARWIRMRRLERCRADLENHEKRHLSISEIAFNHGFGNISSFNRAFKARFNVAPTTLRTR</sequence>
<organism evidence="5 6">
    <name type="scientific">Novosphingobium taihuense</name>
    <dbReference type="NCBI Taxonomy" id="260085"/>
    <lineage>
        <taxon>Bacteria</taxon>
        <taxon>Pseudomonadati</taxon>
        <taxon>Pseudomonadota</taxon>
        <taxon>Alphaproteobacteria</taxon>
        <taxon>Sphingomonadales</taxon>
        <taxon>Sphingomonadaceae</taxon>
        <taxon>Novosphingobium</taxon>
    </lineage>
</organism>
<dbReference type="PANTHER" id="PTHR46796:SF6">
    <property type="entry name" value="ARAC SUBFAMILY"/>
    <property type="match status" value="1"/>
</dbReference>
<keyword evidence="3" id="KW-0804">Transcription</keyword>
<dbReference type="SMART" id="SM00342">
    <property type="entry name" value="HTH_ARAC"/>
    <property type="match status" value="1"/>
</dbReference>
<dbReference type="Gene3D" id="1.10.10.60">
    <property type="entry name" value="Homeodomain-like"/>
    <property type="match status" value="1"/>
</dbReference>
<dbReference type="SUPFAM" id="SSF46689">
    <property type="entry name" value="Homeodomain-like"/>
    <property type="match status" value="1"/>
</dbReference>
<dbReference type="Pfam" id="PF12833">
    <property type="entry name" value="HTH_18"/>
    <property type="match status" value="1"/>
</dbReference>
<dbReference type="InterPro" id="IPR035418">
    <property type="entry name" value="AraC-bd_2"/>
</dbReference>
<reference evidence="5 6" key="1">
    <citation type="submission" date="2020-08" db="EMBL/GenBank/DDBJ databases">
        <title>Genomic Encyclopedia of Type Strains, Phase IV (KMG-IV): sequencing the most valuable type-strain genomes for metagenomic binning, comparative biology and taxonomic classification.</title>
        <authorList>
            <person name="Goeker M."/>
        </authorList>
    </citation>
    <scope>NUCLEOTIDE SEQUENCE [LARGE SCALE GENOMIC DNA]</scope>
    <source>
        <strain evidence="5 6">DSM 17507</strain>
    </source>
</reference>
<dbReference type="EMBL" id="JACHOA010000005">
    <property type="protein sequence ID" value="MBB4614397.1"/>
    <property type="molecule type" value="Genomic_DNA"/>
</dbReference>
<dbReference type="PROSITE" id="PS01124">
    <property type="entry name" value="HTH_ARAC_FAMILY_2"/>
    <property type="match status" value="1"/>
</dbReference>
<evidence type="ECO:0000259" key="4">
    <source>
        <dbReference type="PROSITE" id="PS01124"/>
    </source>
</evidence>
<gene>
    <name evidence="5" type="ORF">GGR37_002684</name>
</gene>
<evidence type="ECO:0000313" key="5">
    <source>
        <dbReference type="EMBL" id="MBB4614397.1"/>
    </source>
</evidence>
<dbReference type="InterPro" id="IPR018060">
    <property type="entry name" value="HTH_AraC"/>
</dbReference>
<dbReference type="AlphaFoldDB" id="A0A7W7AE14"/>
<evidence type="ECO:0000256" key="3">
    <source>
        <dbReference type="ARBA" id="ARBA00023163"/>
    </source>
</evidence>
<feature type="domain" description="HTH araC/xylS-type" evidence="4">
    <location>
        <begin position="143"/>
        <end position="244"/>
    </location>
</feature>
<evidence type="ECO:0000256" key="2">
    <source>
        <dbReference type="ARBA" id="ARBA00023125"/>
    </source>
</evidence>
<keyword evidence="1" id="KW-0805">Transcription regulation</keyword>
<evidence type="ECO:0000256" key="1">
    <source>
        <dbReference type="ARBA" id="ARBA00023015"/>
    </source>
</evidence>
<keyword evidence="6" id="KW-1185">Reference proteome</keyword>
<protein>
    <submittedName>
        <fullName evidence="5">AraC-like DNA-binding protein</fullName>
    </submittedName>
</protein>
<comment type="caution">
    <text evidence="5">The sequence shown here is derived from an EMBL/GenBank/DDBJ whole genome shotgun (WGS) entry which is preliminary data.</text>
</comment>
<keyword evidence="2 5" id="KW-0238">DNA-binding</keyword>
<proteinExistence type="predicted"/>
<evidence type="ECO:0000313" key="6">
    <source>
        <dbReference type="Proteomes" id="UP000538566"/>
    </source>
</evidence>
<dbReference type="GO" id="GO:0043565">
    <property type="term" value="F:sequence-specific DNA binding"/>
    <property type="evidence" value="ECO:0007669"/>
    <property type="project" value="InterPro"/>
</dbReference>
<name>A0A7W7AE14_9SPHN</name>